<evidence type="ECO:0000256" key="1">
    <source>
        <dbReference type="SAM" id="Coils"/>
    </source>
</evidence>
<proteinExistence type="predicted"/>
<dbReference type="Proteomes" id="UP001203880">
    <property type="component" value="Unassembled WGS sequence"/>
</dbReference>
<feature type="coiled-coil region" evidence="1">
    <location>
        <begin position="50"/>
        <end position="77"/>
    </location>
</feature>
<evidence type="ECO:0000313" key="2">
    <source>
        <dbReference type="EMBL" id="MCL6284324.1"/>
    </source>
</evidence>
<reference evidence="2" key="1">
    <citation type="submission" date="2022-05" db="EMBL/GenBank/DDBJ databases">
        <authorList>
            <person name="Park J.-S."/>
        </authorList>
    </citation>
    <scope>NUCLEOTIDE SEQUENCE</scope>
    <source>
        <strain evidence="2">2012CJ41-6</strain>
    </source>
</reference>
<feature type="coiled-coil region" evidence="1">
    <location>
        <begin position="103"/>
        <end position="208"/>
    </location>
</feature>
<organism evidence="2 3">
    <name type="scientific">Ruegeria spongiae</name>
    <dbReference type="NCBI Taxonomy" id="2942209"/>
    <lineage>
        <taxon>Bacteria</taxon>
        <taxon>Pseudomonadati</taxon>
        <taxon>Pseudomonadota</taxon>
        <taxon>Alphaproteobacteria</taxon>
        <taxon>Rhodobacterales</taxon>
        <taxon>Roseobacteraceae</taxon>
        <taxon>Ruegeria</taxon>
    </lineage>
</organism>
<keyword evidence="3" id="KW-1185">Reference proteome</keyword>
<name>A0ABT0Q379_9RHOB</name>
<evidence type="ECO:0008006" key="4">
    <source>
        <dbReference type="Google" id="ProtNLM"/>
    </source>
</evidence>
<dbReference type="EMBL" id="JAMFMB010000014">
    <property type="protein sequence ID" value="MCL6284324.1"/>
    <property type="molecule type" value="Genomic_DNA"/>
</dbReference>
<gene>
    <name evidence="2" type="ORF">M3P21_12385</name>
</gene>
<sequence>MSQIEELQRRIAAAMDRIGAGVETLSRQPEPAADIAAAAGAPDTDLLAALEDEKLANAQLEERLKVLKARHEVELAQRADGDGEELAALRAHLDDAQALLAERAGAEEAATSAANAVEDLRAENDVLRVRLGSVEDAEPLKAEIESLRAAMADTEQARDLRSENDMLRAERVSHGAAMSRLDDDLQRLRKANEQLREVNGALREANAAGVGDADLINQALQAELEALRSVRATDMAEAQAVLAQLEPLLAQAELVEGEEA</sequence>
<protein>
    <recommendedName>
        <fullName evidence="4">Colicin transporter</fullName>
    </recommendedName>
</protein>
<evidence type="ECO:0000313" key="3">
    <source>
        <dbReference type="Proteomes" id="UP001203880"/>
    </source>
</evidence>
<accession>A0ABT0Q379</accession>
<comment type="caution">
    <text evidence="2">The sequence shown here is derived from an EMBL/GenBank/DDBJ whole genome shotgun (WGS) entry which is preliminary data.</text>
</comment>
<dbReference type="RefSeq" id="WP_249710340.1">
    <property type="nucleotide sequence ID" value="NZ_JAMFMB010000014.1"/>
</dbReference>
<keyword evidence="1" id="KW-0175">Coiled coil</keyword>